<gene>
    <name evidence="5" type="ORF">EZV62_005921</name>
</gene>
<evidence type="ECO:0000256" key="3">
    <source>
        <dbReference type="SAM" id="Phobius"/>
    </source>
</evidence>
<sequence>MSKISDIYVNPSAFANMSSLRVLQIFNPSSYCRQINKVHVPQALETNFLELRYFMWHGCPIKSPLSSFYLENLVKLDMRYIKVEQLWNGCQPLVKLKEVDLSFSSLISCPDFSGSPNLKRLILQDCKYLCEISPSIQYLIKLDFLQLDGCCSLKGIPDCSGLNSLKKLHLSRCSNLEMLPEMPCNIEVLWLMETTTKELPLSFGNLSRLQELFLGCCNRLESLPCSICKWKSLKTLDIRNCSKLNELPNDIGALESLEELNLEGDPISELPSSILYLKNLRTINCRGCKELTLSGFEFFPDNLKYLSLRDSGITELPEFSNGCLCSLIKLDLSGTSLESIPASIINLSKLDHLYITNCKRLKCLPKLQLGDIRAYGCTSLEVLPSPSFGLRNHIFADFVNCFKLNQNIFEDIVEDALLYTKQVHHGAQLWYPGSEIPKWFDFRSVGSFINVELPPNWFGNNFLGFAFCVIVLDHPIDFEAKCSDYSIISWKCNFKSKDGHQCVWDKPWGPTLVFSNHVFLSSPILPFSLRELLCYENEVSFEFHLDSSSFKIDKCGVHLMFGEEVDGSSWVDEDEDVLSLANVHDNCEEKIEGDTQLIKMVKALSVLNLGLQVYLKEVFLLDYVGYLITAWIWLGGLVLFGLDDFNTFDLLWYFLCFVLYSCFSFVISVSCIFIFLVLFVSYIL</sequence>
<comment type="caution">
    <text evidence="5">The sequence shown here is derived from an EMBL/GenBank/DDBJ whole genome shotgun (WGS) entry which is preliminary data.</text>
</comment>
<dbReference type="OrthoDB" id="1733683at2759"/>
<feature type="domain" description="C-JID" evidence="4">
    <location>
        <begin position="432"/>
        <end position="565"/>
    </location>
</feature>
<accession>A0A5C7IRA1</accession>
<name>A0A5C7IRA1_9ROSI</name>
<organism evidence="5 6">
    <name type="scientific">Acer yangbiense</name>
    <dbReference type="NCBI Taxonomy" id="1000413"/>
    <lineage>
        <taxon>Eukaryota</taxon>
        <taxon>Viridiplantae</taxon>
        <taxon>Streptophyta</taxon>
        <taxon>Embryophyta</taxon>
        <taxon>Tracheophyta</taxon>
        <taxon>Spermatophyta</taxon>
        <taxon>Magnoliopsida</taxon>
        <taxon>eudicotyledons</taxon>
        <taxon>Gunneridae</taxon>
        <taxon>Pentapetalae</taxon>
        <taxon>rosids</taxon>
        <taxon>malvids</taxon>
        <taxon>Sapindales</taxon>
        <taxon>Sapindaceae</taxon>
        <taxon>Hippocastanoideae</taxon>
        <taxon>Acereae</taxon>
        <taxon>Acer</taxon>
    </lineage>
</organism>
<evidence type="ECO:0000313" key="6">
    <source>
        <dbReference type="Proteomes" id="UP000323000"/>
    </source>
</evidence>
<evidence type="ECO:0000256" key="2">
    <source>
        <dbReference type="ARBA" id="ARBA00022737"/>
    </source>
</evidence>
<proteinExistence type="predicted"/>
<keyword evidence="3" id="KW-0812">Transmembrane</keyword>
<dbReference type="Pfam" id="PF00560">
    <property type="entry name" value="LRR_1"/>
    <property type="match status" value="1"/>
</dbReference>
<dbReference type="AlphaFoldDB" id="A0A5C7IRA1"/>
<dbReference type="PANTHER" id="PTHR47186:SF61">
    <property type="entry name" value="LEUCINE-RICH REPEAT-CONTAINING PROTEIN 57-RELATED"/>
    <property type="match status" value="1"/>
</dbReference>
<protein>
    <recommendedName>
        <fullName evidence="4">C-JID domain-containing protein</fullName>
    </recommendedName>
</protein>
<evidence type="ECO:0000313" key="5">
    <source>
        <dbReference type="EMBL" id="TXG70986.1"/>
    </source>
</evidence>
<dbReference type="Pfam" id="PF20160">
    <property type="entry name" value="C-JID"/>
    <property type="match status" value="1"/>
</dbReference>
<dbReference type="InterPro" id="IPR032675">
    <property type="entry name" value="LRR_dom_sf"/>
</dbReference>
<dbReference type="InterPro" id="IPR045344">
    <property type="entry name" value="C-JID"/>
</dbReference>
<feature type="transmembrane region" description="Helical" evidence="3">
    <location>
        <begin position="623"/>
        <end position="643"/>
    </location>
</feature>
<dbReference type="SUPFAM" id="SSF52058">
    <property type="entry name" value="L domain-like"/>
    <property type="match status" value="2"/>
</dbReference>
<dbReference type="InterPro" id="IPR001611">
    <property type="entry name" value="Leu-rich_rpt"/>
</dbReference>
<evidence type="ECO:0000259" key="4">
    <source>
        <dbReference type="Pfam" id="PF20160"/>
    </source>
</evidence>
<keyword evidence="1" id="KW-0433">Leucine-rich repeat</keyword>
<dbReference type="EMBL" id="VAHF01000002">
    <property type="protein sequence ID" value="TXG70986.1"/>
    <property type="molecule type" value="Genomic_DNA"/>
</dbReference>
<keyword evidence="6" id="KW-1185">Reference proteome</keyword>
<dbReference type="Gene3D" id="3.80.10.10">
    <property type="entry name" value="Ribonuclease Inhibitor"/>
    <property type="match status" value="2"/>
</dbReference>
<feature type="transmembrane region" description="Helical" evidence="3">
    <location>
        <begin position="650"/>
        <end position="683"/>
    </location>
</feature>
<keyword evidence="3" id="KW-1133">Transmembrane helix</keyword>
<reference evidence="6" key="1">
    <citation type="journal article" date="2019" name="Gigascience">
        <title>De novo genome assembly of the endangered Acer yangbiense, a plant species with extremely small populations endemic to Yunnan Province, China.</title>
        <authorList>
            <person name="Yang J."/>
            <person name="Wariss H.M."/>
            <person name="Tao L."/>
            <person name="Zhang R."/>
            <person name="Yun Q."/>
            <person name="Hollingsworth P."/>
            <person name="Dao Z."/>
            <person name="Luo G."/>
            <person name="Guo H."/>
            <person name="Ma Y."/>
            <person name="Sun W."/>
        </authorList>
    </citation>
    <scope>NUCLEOTIDE SEQUENCE [LARGE SCALE GENOMIC DNA]</scope>
    <source>
        <strain evidence="6">cv. Malutang</strain>
    </source>
</reference>
<evidence type="ECO:0000256" key="1">
    <source>
        <dbReference type="ARBA" id="ARBA00022614"/>
    </source>
</evidence>
<dbReference type="PANTHER" id="PTHR47186">
    <property type="entry name" value="LEUCINE-RICH REPEAT-CONTAINING PROTEIN 57"/>
    <property type="match status" value="1"/>
</dbReference>
<keyword evidence="3" id="KW-0472">Membrane</keyword>
<keyword evidence="2" id="KW-0677">Repeat</keyword>
<dbReference type="Proteomes" id="UP000323000">
    <property type="component" value="Chromosome 2"/>
</dbReference>